<accession>A0ABN7W6W3</accession>
<dbReference type="SUPFAM" id="SSF54160">
    <property type="entry name" value="Chromo domain-like"/>
    <property type="match status" value="1"/>
</dbReference>
<proteinExistence type="predicted"/>
<sequence length="156" mass="18315">RIFVINEPPSTINEYKTVAYGVPSSFENIDNSDINKEIDSDISESESAKVQSDKRRQYKKKSASSKLWNNEYGCKEIDIQVEYNSWDPYLERVVYILKDYKFGKLFVVLKWINGQETVHWADDAYSRCSQKVIEKEKLRYDKCSRRCKSSNIIKSS</sequence>
<protein>
    <submittedName>
        <fullName evidence="1">3364_t:CDS:1</fullName>
    </submittedName>
</protein>
<dbReference type="Gene3D" id="2.40.50.40">
    <property type="match status" value="1"/>
</dbReference>
<evidence type="ECO:0000313" key="1">
    <source>
        <dbReference type="EMBL" id="CAG8819120.1"/>
    </source>
</evidence>
<comment type="caution">
    <text evidence="1">The sequence shown here is derived from an EMBL/GenBank/DDBJ whole genome shotgun (WGS) entry which is preliminary data.</text>
</comment>
<gene>
    <name evidence="1" type="ORF">GMARGA_LOCUS27223</name>
</gene>
<dbReference type="EMBL" id="CAJVQB010033009">
    <property type="protein sequence ID" value="CAG8819120.1"/>
    <property type="molecule type" value="Genomic_DNA"/>
</dbReference>
<keyword evidence="2" id="KW-1185">Reference proteome</keyword>
<dbReference type="Proteomes" id="UP000789901">
    <property type="component" value="Unassembled WGS sequence"/>
</dbReference>
<name>A0ABN7W6W3_GIGMA</name>
<reference evidence="1 2" key="1">
    <citation type="submission" date="2021-06" db="EMBL/GenBank/DDBJ databases">
        <authorList>
            <person name="Kallberg Y."/>
            <person name="Tangrot J."/>
            <person name="Rosling A."/>
        </authorList>
    </citation>
    <scope>NUCLEOTIDE SEQUENCE [LARGE SCALE GENOMIC DNA]</scope>
    <source>
        <strain evidence="1 2">120-4 pot B 10/14</strain>
    </source>
</reference>
<evidence type="ECO:0000313" key="2">
    <source>
        <dbReference type="Proteomes" id="UP000789901"/>
    </source>
</evidence>
<feature type="non-terminal residue" evidence="1">
    <location>
        <position position="1"/>
    </location>
</feature>
<dbReference type="InterPro" id="IPR016197">
    <property type="entry name" value="Chromo-like_dom_sf"/>
</dbReference>
<organism evidence="1 2">
    <name type="scientific">Gigaspora margarita</name>
    <dbReference type="NCBI Taxonomy" id="4874"/>
    <lineage>
        <taxon>Eukaryota</taxon>
        <taxon>Fungi</taxon>
        <taxon>Fungi incertae sedis</taxon>
        <taxon>Mucoromycota</taxon>
        <taxon>Glomeromycotina</taxon>
        <taxon>Glomeromycetes</taxon>
        <taxon>Diversisporales</taxon>
        <taxon>Gigasporaceae</taxon>
        <taxon>Gigaspora</taxon>
    </lineage>
</organism>